<dbReference type="SUPFAM" id="SSF47384">
    <property type="entry name" value="Homodimeric domain of signal transducing histidine kinase"/>
    <property type="match status" value="1"/>
</dbReference>
<keyword evidence="14" id="KW-1185">Reference proteome</keyword>
<dbReference type="PRINTS" id="PR00344">
    <property type="entry name" value="BCTRLSENSOR"/>
</dbReference>
<evidence type="ECO:0000256" key="4">
    <source>
        <dbReference type="ARBA" id="ARBA00022475"/>
    </source>
</evidence>
<sequence>MKLPRFLNTLTGRFLMLTVIFVMAAEIMIFVPSVARFREDFLLSRLERAQIASLALLANDSLDMDLEDELLANAGVYNVVLRRNEIRQLVLSSPIPEQIHATYDLRDASALELIRDAMVTLFDPEERVIRVIGDPVKQAGLLIEVTLPTAPLRIAMIDYGLRILLLSAVISFLTAGLLFLAVRALLVRPIKRVVHAMTSYAQAPEDTRRIIEPSAKVAELREAEAALKAMETELTASLRQKERLAQLGGAVAKVSHDLRNILTTAQLFTDRLEMSEDPAVTRSAPKLVNSIQRAVNLCETTLAFGKAEEPAPTLTGVRLAELVAEVIEGERLAIGDFDLSFAEDIPATMVVRADREQMHRVLSNLVRNARQAIMATGECGEISVAGREDEGEWVLSVTDTGPGLPPKAREYLFQPFQGGTRKGGFGLGLAISAELVRGHGGRLLLKRSDETGTAFELHLPKGFSISVPGQAGMSVSTEAAE</sequence>
<organism evidence="13 14">
    <name type="scientific">Celeribacter ethanolicus</name>
    <dbReference type="NCBI Taxonomy" id="1758178"/>
    <lineage>
        <taxon>Bacteria</taxon>
        <taxon>Pseudomonadati</taxon>
        <taxon>Pseudomonadota</taxon>
        <taxon>Alphaproteobacteria</taxon>
        <taxon>Rhodobacterales</taxon>
        <taxon>Roseobacteraceae</taxon>
        <taxon>Celeribacter</taxon>
    </lineage>
</organism>
<evidence type="ECO:0000256" key="11">
    <source>
        <dbReference type="SAM" id="Phobius"/>
    </source>
</evidence>
<evidence type="ECO:0000313" key="13">
    <source>
        <dbReference type="EMBL" id="ATG48826.1"/>
    </source>
</evidence>
<dbReference type="SUPFAM" id="SSF55874">
    <property type="entry name" value="ATPase domain of HSP90 chaperone/DNA topoisomerase II/histidine kinase"/>
    <property type="match status" value="1"/>
</dbReference>
<keyword evidence="11" id="KW-0472">Membrane</keyword>
<dbReference type="GO" id="GO:0005886">
    <property type="term" value="C:plasma membrane"/>
    <property type="evidence" value="ECO:0007669"/>
    <property type="project" value="UniProtKB-SubCell"/>
</dbReference>
<keyword evidence="9" id="KW-0067">ATP-binding</keyword>
<gene>
    <name evidence="13" type="ORF">CEW89_15365</name>
</gene>
<keyword evidence="6" id="KW-0808">Transferase</keyword>
<evidence type="ECO:0000256" key="2">
    <source>
        <dbReference type="ARBA" id="ARBA00004651"/>
    </source>
</evidence>
<dbReference type="Gene3D" id="1.10.287.130">
    <property type="match status" value="1"/>
</dbReference>
<evidence type="ECO:0000256" key="10">
    <source>
        <dbReference type="SAM" id="Coils"/>
    </source>
</evidence>
<evidence type="ECO:0000259" key="12">
    <source>
        <dbReference type="PROSITE" id="PS50109"/>
    </source>
</evidence>
<comment type="catalytic activity">
    <reaction evidence="1">
        <text>ATP + protein L-histidine = ADP + protein N-phospho-L-histidine.</text>
        <dbReference type="EC" id="2.7.13.3"/>
    </reaction>
</comment>
<feature type="transmembrane region" description="Helical" evidence="11">
    <location>
        <begin position="163"/>
        <end position="186"/>
    </location>
</feature>
<dbReference type="KEGG" id="ceh:CEW89_15365"/>
<keyword evidence="11" id="KW-0812">Transmembrane</keyword>
<accession>A0A291GFP2</accession>
<keyword evidence="8 13" id="KW-0418">Kinase</keyword>
<dbReference type="InterPro" id="IPR036890">
    <property type="entry name" value="HATPase_C_sf"/>
</dbReference>
<evidence type="ECO:0000256" key="8">
    <source>
        <dbReference type="ARBA" id="ARBA00022777"/>
    </source>
</evidence>
<dbReference type="InterPro" id="IPR050980">
    <property type="entry name" value="2C_sensor_his_kinase"/>
</dbReference>
<dbReference type="EMBL" id="CP022196">
    <property type="protein sequence ID" value="ATG48826.1"/>
    <property type="molecule type" value="Genomic_DNA"/>
</dbReference>
<dbReference type="SMART" id="SM00387">
    <property type="entry name" value="HATPase_c"/>
    <property type="match status" value="1"/>
</dbReference>
<dbReference type="InterPro" id="IPR004358">
    <property type="entry name" value="Sig_transdc_His_kin-like_C"/>
</dbReference>
<dbReference type="PANTHER" id="PTHR44936">
    <property type="entry name" value="SENSOR PROTEIN CREC"/>
    <property type="match status" value="1"/>
</dbReference>
<evidence type="ECO:0000256" key="5">
    <source>
        <dbReference type="ARBA" id="ARBA00022553"/>
    </source>
</evidence>
<dbReference type="RefSeq" id="WP_096806481.1">
    <property type="nucleotide sequence ID" value="NZ_CP022196.1"/>
</dbReference>
<feature type="coiled-coil region" evidence="10">
    <location>
        <begin position="220"/>
        <end position="247"/>
    </location>
</feature>
<evidence type="ECO:0000256" key="7">
    <source>
        <dbReference type="ARBA" id="ARBA00022741"/>
    </source>
</evidence>
<dbReference type="EC" id="2.7.13.3" evidence="3"/>
<proteinExistence type="predicted"/>
<keyword evidence="7" id="KW-0547">Nucleotide-binding</keyword>
<dbReference type="Pfam" id="PF00512">
    <property type="entry name" value="HisKA"/>
    <property type="match status" value="1"/>
</dbReference>
<keyword evidence="11" id="KW-1133">Transmembrane helix</keyword>
<reference evidence="13 14" key="1">
    <citation type="submission" date="2017-06" db="EMBL/GenBank/DDBJ databases">
        <title>Celeribacter sp. TSPH2 complete genome sequence.</title>
        <authorList>
            <person name="Woo J.-H."/>
            <person name="Kim H.-S."/>
        </authorList>
    </citation>
    <scope>NUCLEOTIDE SEQUENCE [LARGE SCALE GENOMIC DNA]</scope>
    <source>
        <strain evidence="13 14">TSPH2</strain>
    </source>
</reference>
<dbReference type="AlphaFoldDB" id="A0A291GFP2"/>
<evidence type="ECO:0000256" key="1">
    <source>
        <dbReference type="ARBA" id="ARBA00000085"/>
    </source>
</evidence>
<protein>
    <recommendedName>
        <fullName evidence="3">histidine kinase</fullName>
        <ecNumber evidence="3">2.7.13.3</ecNumber>
    </recommendedName>
</protein>
<dbReference type="InterPro" id="IPR005467">
    <property type="entry name" value="His_kinase_dom"/>
</dbReference>
<evidence type="ECO:0000313" key="14">
    <source>
        <dbReference type="Proteomes" id="UP000217935"/>
    </source>
</evidence>
<keyword evidence="10" id="KW-0175">Coiled coil</keyword>
<dbReference type="Gene3D" id="3.30.565.10">
    <property type="entry name" value="Histidine kinase-like ATPase, C-terminal domain"/>
    <property type="match status" value="1"/>
</dbReference>
<dbReference type="STRING" id="1758178.GCA_001550095_01504"/>
<dbReference type="InterPro" id="IPR003594">
    <property type="entry name" value="HATPase_dom"/>
</dbReference>
<evidence type="ECO:0000256" key="6">
    <source>
        <dbReference type="ARBA" id="ARBA00022679"/>
    </source>
</evidence>
<dbReference type="PANTHER" id="PTHR44936:SF10">
    <property type="entry name" value="SENSOR PROTEIN RSTB"/>
    <property type="match status" value="1"/>
</dbReference>
<dbReference type="GO" id="GO:0005524">
    <property type="term" value="F:ATP binding"/>
    <property type="evidence" value="ECO:0007669"/>
    <property type="project" value="UniProtKB-KW"/>
</dbReference>
<dbReference type="CDD" id="cd00075">
    <property type="entry name" value="HATPase"/>
    <property type="match status" value="1"/>
</dbReference>
<evidence type="ECO:0000256" key="9">
    <source>
        <dbReference type="ARBA" id="ARBA00022840"/>
    </source>
</evidence>
<name>A0A291GFP2_9RHOB</name>
<dbReference type="InterPro" id="IPR036097">
    <property type="entry name" value="HisK_dim/P_sf"/>
</dbReference>
<keyword evidence="5" id="KW-0597">Phosphoprotein</keyword>
<evidence type="ECO:0000256" key="3">
    <source>
        <dbReference type="ARBA" id="ARBA00012438"/>
    </source>
</evidence>
<dbReference type="OrthoDB" id="9784218at2"/>
<dbReference type="PROSITE" id="PS50109">
    <property type="entry name" value="HIS_KIN"/>
    <property type="match status" value="1"/>
</dbReference>
<feature type="transmembrane region" description="Helical" evidence="11">
    <location>
        <begin position="14"/>
        <end position="35"/>
    </location>
</feature>
<dbReference type="Proteomes" id="UP000217935">
    <property type="component" value="Chromosome"/>
</dbReference>
<dbReference type="Pfam" id="PF02518">
    <property type="entry name" value="HATPase_c"/>
    <property type="match status" value="1"/>
</dbReference>
<keyword evidence="4" id="KW-1003">Cell membrane</keyword>
<dbReference type="GO" id="GO:0000155">
    <property type="term" value="F:phosphorelay sensor kinase activity"/>
    <property type="evidence" value="ECO:0007669"/>
    <property type="project" value="InterPro"/>
</dbReference>
<dbReference type="InterPro" id="IPR003661">
    <property type="entry name" value="HisK_dim/P_dom"/>
</dbReference>
<dbReference type="SMART" id="SM00388">
    <property type="entry name" value="HisKA"/>
    <property type="match status" value="1"/>
</dbReference>
<feature type="domain" description="Histidine kinase" evidence="12">
    <location>
        <begin position="253"/>
        <end position="463"/>
    </location>
</feature>
<comment type="subcellular location">
    <subcellularLocation>
        <location evidence="2">Cell membrane</location>
        <topology evidence="2">Multi-pass membrane protein</topology>
    </subcellularLocation>
</comment>